<dbReference type="GO" id="GO:0005737">
    <property type="term" value="C:cytoplasm"/>
    <property type="evidence" value="ECO:0007669"/>
    <property type="project" value="UniProtKB-SubCell"/>
</dbReference>
<dbReference type="OrthoDB" id="1466304at2"/>
<dbReference type="EMBL" id="RYYU01000001">
    <property type="protein sequence ID" value="RUL60172.1"/>
    <property type="molecule type" value="Genomic_DNA"/>
</dbReference>
<gene>
    <name evidence="8" type="ORF">EHV08_10755</name>
</gene>
<keyword evidence="9" id="KW-1185">Reference proteome</keyword>
<dbReference type="InterPro" id="IPR053879">
    <property type="entry name" value="HYDIN_VesB_CFA65-like_Ig"/>
</dbReference>
<evidence type="ECO:0000256" key="3">
    <source>
        <dbReference type="ARBA" id="ARBA00022490"/>
    </source>
</evidence>
<dbReference type="RefSeq" id="WP_126679264.1">
    <property type="nucleotide sequence ID" value="NZ_RYYU01000001.1"/>
</dbReference>
<keyword evidence="3" id="KW-0963">Cytoplasm</keyword>
<dbReference type="AlphaFoldDB" id="A0A432LN19"/>
<sequence>MNNRLIMATVLAIAATGVSAQEISARHKIVDCGGVKFEQPVTVNFEMKNKGQQLRISEVRPDCGCTTVSFPRQPIADGESFVISATYDARQLGHFSKQLAVYSNASQKPYYLTIKGVVAEGDISFSGDFAEKLGSIQADVNNVEFDNVNRGEMPMKRIHLKNTSREPVTPVVMHLPDYLIANVSPTTIPPGRQGIVELTLNSNNVRDFGLTQTSVFLGMKPGDKVSRDKAIDVSVVLLPAFNELTEEQMRNAPKLRMENTTLDLGKFGGKKKKSGTITLENIGKSELDISSLQMFTAGLSVQLSKTRLKPGDKATLKVTAEAKAMKNLRAMPRVLMITNDPTNAKIVVDVKVEK</sequence>
<evidence type="ECO:0000259" key="7">
    <source>
        <dbReference type="Pfam" id="PF22544"/>
    </source>
</evidence>
<evidence type="ECO:0000313" key="9">
    <source>
        <dbReference type="Proteomes" id="UP000278983"/>
    </source>
</evidence>
<evidence type="ECO:0000256" key="2">
    <source>
        <dbReference type="ARBA" id="ARBA00004496"/>
    </source>
</evidence>
<dbReference type="Pfam" id="PF22544">
    <property type="entry name" value="HYDIN_VesB_CFA65-like_Ig"/>
    <property type="match status" value="1"/>
</dbReference>
<protein>
    <submittedName>
        <fullName evidence="8">DUF1573 domain-containing protein</fullName>
    </submittedName>
</protein>
<dbReference type="PANTHER" id="PTHR37833:SF1">
    <property type="entry name" value="SIGNAL PEPTIDE PROTEIN"/>
    <property type="match status" value="1"/>
</dbReference>
<organism evidence="8 9">
    <name type="scientific">Prevotella koreensis</name>
    <dbReference type="NCBI Taxonomy" id="2490854"/>
    <lineage>
        <taxon>Bacteria</taxon>
        <taxon>Pseudomonadati</taxon>
        <taxon>Bacteroidota</taxon>
        <taxon>Bacteroidia</taxon>
        <taxon>Bacteroidales</taxon>
        <taxon>Prevotellaceae</taxon>
        <taxon>Prevotella</taxon>
    </lineage>
</organism>
<evidence type="ECO:0000256" key="6">
    <source>
        <dbReference type="SAM" id="SignalP"/>
    </source>
</evidence>
<proteinExistence type="predicted"/>
<dbReference type="Pfam" id="PF07610">
    <property type="entry name" value="DUF1573"/>
    <property type="match status" value="1"/>
</dbReference>
<evidence type="ECO:0000256" key="1">
    <source>
        <dbReference type="ARBA" id="ARBA00004138"/>
    </source>
</evidence>
<keyword evidence="5" id="KW-0966">Cell projection</keyword>
<evidence type="ECO:0000256" key="4">
    <source>
        <dbReference type="ARBA" id="ARBA00023069"/>
    </source>
</evidence>
<feature type="chain" id="PRO_5019366258" evidence="6">
    <location>
        <begin position="21"/>
        <end position="354"/>
    </location>
</feature>
<feature type="domain" description="HYDIN/VesB/CFA65-like Ig-like" evidence="7">
    <location>
        <begin position="253"/>
        <end position="346"/>
    </location>
</feature>
<evidence type="ECO:0000313" key="8">
    <source>
        <dbReference type="EMBL" id="RUL60172.1"/>
    </source>
</evidence>
<dbReference type="Gene3D" id="2.60.40.10">
    <property type="entry name" value="Immunoglobulins"/>
    <property type="match status" value="3"/>
</dbReference>
<keyword evidence="4" id="KW-0969">Cilium</keyword>
<evidence type="ECO:0000256" key="5">
    <source>
        <dbReference type="ARBA" id="ARBA00023273"/>
    </source>
</evidence>
<comment type="subcellular location">
    <subcellularLocation>
        <location evidence="1">Cell projection</location>
        <location evidence="1">Cilium</location>
    </subcellularLocation>
    <subcellularLocation>
        <location evidence="2">Cytoplasm</location>
    </subcellularLocation>
</comment>
<dbReference type="Proteomes" id="UP000278983">
    <property type="component" value="Unassembled WGS sequence"/>
</dbReference>
<keyword evidence="6" id="KW-0732">Signal</keyword>
<reference evidence="8 9" key="1">
    <citation type="submission" date="2018-12" db="EMBL/GenBank/DDBJ databases">
        <title>Genome sequencing of Prevotella sp. KCOM 3155 (= JS262).</title>
        <authorList>
            <person name="Kook J.-K."/>
            <person name="Park S.-N."/>
            <person name="Lim Y.K."/>
        </authorList>
    </citation>
    <scope>NUCLEOTIDE SEQUENCE [LARGE SCALE GENOMIC DNA]</scope>
    <source>
        <strain evidence="8 9">KCOM 3155</strain>
    </source>
</reference>
<dbReference type="InterPro" id="IPR011467">
    <property type="entry name" value="DUF1573"/>
</dbReference>
<feature type="signal peptide" evidence="6">
    <location>
        <begin position="1"/>
        <end position="20"/>
    </location>
</feature>
<accession>A0A432LN19</accession>
<dbReference type="InterPro" id="IPR013783">
    <property type="entry name" value="Ig-like_fold"/>
</dbReference>
<name>A0A432LN19_9BACT</name>
<dbReference type="PANTHER" id="PTHR37833">
    <property type="entry name" value="LIPOPROTEIN-RELATED"/>
    <property type="match status" value="1"/>
</dbReference>
<comment type="caution">
    <text evidence="8">The sequence shown here is derived from an EMBL/GenBank/DDBJ whole genome shotgun (WGS) entry which is preliminary data.</text>
</comment>